<sequence length="714" mass="80438">MPYDLTVVKQSTLMSICESYLFRCFFAECCNLKVNAKLLLASRGIPVILESTETFPFSRQTRVDTLCSEVTNQFASKFFKLCPGTKALNVFLLTGTIIFRKKSMKRIGENSHTAYLLLSTSKDREIDFTDIWNYACREIQRSLEQGKVKISRDQTPESIPRREKVKSLINLLKLDAFSEPPSSTHISFHQSKSSRSIPRRNRVRKSLKAKYLRDRRDIREFAALTETSGKLKVDRRLQKNLSNMEENSLEVEMPRRRTLRRSKPVKRPAKQQLQQNHRFPSNRSQPHGDEASFTQSQIHNQVQGQTEFDAKSNDMEQNLRPSPEGTERGHTATNEVTGKTEEDSWLQGEKIIIAIERTDQTADLSQSVEDLDLKEFKSQDVGDLVCQDDLDFVSSGTNITRMPTTIAELISQRRGFKSRENLFAQMESFNKALKRSLLNAPLSPLMADCAPLVNLTSPKYESMRSTKVLKNRGERNYVFTSHLIISASAHALPLPKMIAEYLPRQAAFSVILKSSIGEISVERQMMNCSELQSWRWVEAHPVRSPQYYHICMCDDVIGEQVLEGETEVSLLGSPVVSTSLVFESSLANGLDSFSCSCSSSALTTDSSTISSTSTTSSAATNFWVLVETSPLLETEPISEIEDVTVRSTCSLTRTEIRRMSMQWATGSCFLLSALFVVKCFYAELLRGDWLSIAGIVSALCTIVLISLSRQPSAS</sequence>
<feature type="compositionally biased region" description="Polar residues" evidence="1">
    <location>
        <begin position="271"/>
        <end position="285"/>
    </location>
</feature>
<evidence type="ECO:0000313" key="3">
    <source>
        <dbReference type="Proteomes" id="UP000887562"/>
    </source>
</evidence>
<accession>A0A915EWC2</accession>
<evidence type="ECO:0000256" key="1">
    <source>
        <dbReference type="SAM" id="MobiDB-lite"/>
    </source>
</evidence>
<keyword evidence="2" id="KW-0812">Transmembrane</keyword>
<dbReference type="WBParaSite" id="maker-E.canG7_contigs_9028-snap-gene-1.33-mRNA-1">
    <property type="protein sequence ID" value="maker-E.canG7_contigs_9028-snap-gene-1.33-mRNA-1"/>
    <property type="gene ID" value="EcG7_02323"/>
</dbReference>
<proteinExistence type="predicted"/>
<organism evidence="3 4">
    <name type="scientific">Echinococcus canadensis</name>
    <dbReference type="NCBI Taxonomy" id="519352"/>
    <lineage>
        <taxon>Eukaryota</taxon>
        <taxon>Metazoa</taxon>
        <taxon>Spiralia</taxon>
        <taxon>Lophotrochozoa</taxon>
        <taxon>Platyhelminthes</taxon>
        <taxon>Cestoda</taxon>
        <taxon>Eucestoda</taxon>
        <taxon>Cyclophyllidea</taxon>
        <taxon>Taeniidae</taxon>
        <taxon>Echinococcus</taxon>
        <taxon>Echinococcus canadensis group</taxon>
    </lineage>
</organism>
<keyword evidence="2" id="KW-0472">Membrane</keyword>
<name>A0A915EWC2_9CEST</name>
<dbReference type="AlphaFoldDB" id="A0A915EWC2"/>
<feature type="region of interest" description="Disordered" evidence="1">
    <location>
        <begin position="180"/>
        <end position="204"/>
    </location>
</feature>
<feature type="region of interest" description="Disordered" evidence="1">
    <location>
        <begin position="315"/>
        <end position="343"/>
    </location>
</feature>
<protein>
    <submittedName>
        <fullName evidence="4">Uncharacterized protein</fullName>
    </submittedName>
</protein>
<evidence type="ECO:0000313" key="4">
    <source>
        <dbReference type="WBParaSite" id="maker-E.canG7_contigs_9028-snap-gene-1.33-mRNA-1"/>
    </source>
</evidence>
<keyword evidence="2" id="KW-1133">Transmembrane helix</keyword>
<reference evidence="4" key="1">
    <citation type="submission" date="2022-11" db="UniProtKB">
        <authorList>
            <consortium name="WormBaseParasite"/>
        </authorList>
    </citation>
    <scope>IDENTIFICATION</scope>
</reference>
<dbReference type="Proteomes" id="UP000887562">
    <property type="component" value="Unplaced"/>
</dbReference>
<feature type="transmembrane region" description="Helical" evidence="2">
    <location>
        <begin position="689"/>
        <end position="707"/>
    </location>
</feature>
<keyword evidence="3" id="KW-1185">Reference proteome</keyword>
<feature type="transmembrane region" description="Helical" evidence="2">
    <location>
        <begin position="663"/>
        <end position="683"/>
    </location>
</feature>
<feature type="compositionally biased region" description="Polar residues" evidence="1">
    <location>
        <begin position="180"/>
        <end position="196"/>
    </location>
</feature>
<evidence type="ECO:0000256" key="2">
    <source>
        <dbReference type="SAM" id="Phobius"/>
    </source>
</evidence>
<feature type="region of interest" description="Disordered" evidence="1">
    <location>
        <begin position="245"/>
        <end position="292"/>
    </location>
</feature>
<feature type="compositionally biased region" description="Basic residues" evidence="1">
    <location>
        <begin position="256"/>
        <end position="269"/>
    </location>
</feature>